<dbReference type="InterPro" id="IPR052156">
    <property type="entry name" value="BCAA_Transport_ATP-bd_LivF"/>
</dbReference>
<keyword evidence="2" id="KW-0813">Transport</keyword>
<keyword evidence="5 8" id="KW-0067">ATP-binding</keyword>
<dbReference type="OrthoDB" id="9776369at2"/>
<feature type="domain" description="ABC transporter" evidence="7">
    <location>
        <begin position="8"/>
        <end position="237"/>
    </location>
</feature>
<evidence type="ECO:0000313" key="9">
    <source>
        <dbReference type="Proteomes" id="UP000214603"/>
    </source>
</evidence>
<dbReference type="PANTHER" id="PTHR43820:SF7">
    <property type="entry name" value="BRANCHED-CHAIN AMINO ACID TRANSPORT ATP-BINDING PROTEIN LIVF-RELATED"/>
    <property type="match status" value="1"/>
</dbReference>
<keyword evidence="3" id="KW-0472">Membrane</keyword>
<dbReference type="InterPro" id="IPR003439">
    <property type="entry name" value="ABC_transporter-like_ATP-bd"/>
</dbReference>
<dbReference type="EMBL" id="NJIH01000010">
    <property type="protein sequence ID" value="OWT56941.1"/>
    <property type="molecule type" value="Genomic_DNA"/>
</dbReference>
<dbReference type="PROSITE" id="PS50893">
    <property type="entry name" value="ABC_TRANSPORTER_2"/>
    <property type="match status" value="1"/>
</dbReference>
<evidence type="ECO:0000313" key="8">
    <source>
        <dbReference type="EMBL" id="OWT56941.1"/>
    </source>
</evidence>
<dbReference type="SUPFAM" id="SSF52540">
    <property type="entry name" value="P-loop containing nucleoside triphosphate hydrolases"/>
    <property type="match status" value="1"/>
</dbReference>
<dbReference type="SMART" id="SM00382">
    <property type="entry name" value="AAA"/>
    <property type="match status" value="1"/>
</dbReference>
<evidence type="ECO:0000259" key="7">
    <source>
        <dbReference type="PROSITE" id="PS50893"/>
    </source>
</evidence>
<evidence type="ECO:0000256" key="1">
    <source>
        <dbReference type="ARBA" id="ARBA00005417"/>
    </source>
</evidence>
<gene>
    <name evidence="8" type="ORF">CEY11_18080</name>
</gene>
<comment type="caution">
    <text evidence="8">The sequence shown here is derived from an EMBL/GenBank/DDBJ whole genome shotgun (WGS) entry which is preliminary data.</text>
</comment>
<comment type="similarity">
    <text evidence="1">Belongs to the ABC transporter superfamily.</text>
</comment>
<dbReference type="AlphaFoldDB" id="A0A225MBE7"/>
<evidence type="ECO:0000256" key="4">
    <source>
        <dbReference type="ARBA" id="ARBA00022741"/>
    </source>
</evidence>
<evidence type="ECO:0000256" key="3">
    <source>
        <dbReference type="ARBA" id="ARBA00022475"/>
    </source>
</evidence>
<keyword evidence="4" id="KW-0547">Nucleotide-binding</keyword>
<dbReference type="GO" id="GO:0015807">
    <property type="term" value="P:L-amino acid transport"/>
    <property type="evidence" value="ECO:0007669"/>
    <property type="project" value="TreeGrafter"/>
</dbReference>
<dbReference type="GO" id="GO:0015658">
    <property type="term" value="F:branched-chain amino acid transmembrane transporter activity"/>
    <property type="evidence" value="ECO:0007669"/>
    <property type="project" value="TreeGrafter"/>
</dbReference>
<dbReference type="PANTHER" id="PTHR43820">
    <property type="entry name" value="HIGH-AFFINITY BRANCHED-CHAIN AMINO ACID TRANSPORT ATP-BINDING PROTEIN LIVF"/>
    <property type="match status" value="1"/>
</dbReference>
<name>A0A225MBE7_9BURK</name>
<sequence length="240" mass="26142">MSMADELLRVSGLDAGYGKVQALWGAGLTVRPRETVVLLGPNGAGKTTLIKTIMGLLPSWGGTIGFEDHDVSRERTDKRVRRGIAYMSETACFPDLSVDDNLHIGGQFLPPAELKQHIAGLYRRFPILEEKRRALGSSLSGGQRKILGVAKALAGQPKLLVMDEPSAGLSPVFVKEVIQVLRQFRDLGLALLIAEQNVKFLDLADRVYTLEGGRIGFEGTVEEMHADAALERAYFGLKKA</sequence>
<evidence type="ECO:0000256" key="2">
    <source>
        <dbReference type="ARBA" id="ARBA00022448"/>
    </source>
</evidence>
<dbReference type="Pfam" id="PF00005">
    <property type="entry name" value="ABC_tran"/>
    <property type="match status" value="1"/>
</dbReference>
<reference evidence="9" key="1">
    <citation type="submission" date="2017-06" db="EMBL/GenBank/DDBJ databases">
        <title>Herbaspirillum phytohormonus sp. nov., isolated from the root nodule of Robinia pseudoacacia in lead-zinc mine.</title>
        <authorList>
            <person name="Fan M."/>
            <person name="Lin Y."/>
        </authorList>
    </citation>
    <scope>NUCLEOTIDE SEQUENCE [LARGE SCALE GENOMIC DNA]</scope>
    <source>
        <strain evidence="9">SC-089</strain>
    </source>
</reference>
<proteinExistence type="inferred from homology"/>
<keyword evidence="3" id="KW-1003">Cell membrane</keyword>
<dbReference type="Proteomes" id="UP000214603">
    <property type="component" value="Unassembled WGS sequence"/>
</dbReference>
<dbReference type="GO" id="GO:0005524">
    <property type="term" value="F:ATP binding"/>
    <property type="evidence" value="ECO:0007669"/>
    <property type="project" value="UniProtKB-KW"/>
</dbReference>
<organism evidence="8 9">
    <name type="scientific">Candidimonas nitroreducens</name>
    <dbReference type="NCBI Taxonomy" id="683354"/>
    <lineage>
        <taxon>Bacteria</taxon>
        <taxon>Pseudomonadati</taxon>
        <taxon>Pseudomonadota</taxon>
        <taxon>Betaproteobacteria</taxon>
        <taxon>Burkholderiales</taxon>
        <taxon>Alcaligenaceae</taxon>
        <taxon>Candidimonas</taxon>
    </lineage>
</organism>
<evidence type="ECO:0000256" key="5">
    <source>
        <dbReference type="ARBA" id="ARBA00022840"/>
    </source>
</evidence>
<dbReference type="CDD" id="cd03224">
    <property type="entry name" value="ABC_TM1139_LivF_branched"/>
    <property type="match status" value="1"/>
</dbReference>
<dbReference type="InterPro" id="IPR027417">
    <property type="entry name" value="P-loop_NTPase"/>
</dbReference>
<dbReference type="GO" id="GO:0016887">
    <property type="term" value="F:ATP hydrolysis activity"/>
    <property type="evidence" value="ECO:0007669"/>
    <property type="project" value="InterPro"/>
</dbReference>
<protein>
    <submittedName>
        <fullName evidence="8">ABC transporter ATP-binding protein</fullName>
    </submittedName>
</protein>
<dbReference type="Gene3D" id="3.40.50.300">
    <property type="entry name" value="P-loop containing nucleotide triphosphate hydrolases"/>
    <property type="match status" value="1"/>
</dbReference>
<keyword evidence="6" id="KW-0029">Amino-acid transport</keyword>
<accession>A0A225MBE7</accession>
<evidence type="ECO:0000256" key="6">
    <source>
        <dbReference type="ARBA" id="ARBA00022970"/>
    </source>
</evidence>
<dbReference type="InterPro" id="IPR003593">
    <property type="entry name" value="AAA+_ATPase"/>
</dbReference>
<keyword evidence="9" id="KW-1185">Reference proteome</keyword>